<evidence type="ECO:0000313" key="1">
    <source>
        <dbReference type="EMBL" id="CAD7397447.1"/>
    </source>
</evidence>
<name>A0A7R9CIV5_TIMPO</name>
<accession>A0A7R9CIV5</accession>
<dbReference type="AlphaFoldDB" id="A0A7R9CIV5"/>
<proteinExistence type="predicted"/>
<organism evidence="1">
    <name type="scientific">Timema poppense</name>
    <name type="common">Walking stick</name>
    <dbReference type="NCBI Taxonomy" id="170557"/>
    <lineage>
        <taxon>Eukaryota</taxon>
        <taxon>Metazoa</taxon>
        <taxon>Ecdysozoa</taxon>
        <taxon>Arthropoda</taxon>
        <taxon>Hexapoda</taxon>
        <taxon>Insecta</taxon>
        <taxon>Pterygota</taxon>
        <taxon>Neoptera</taxon>
        <taxon>Polyneoptera</taxon>
        <taxon>Phasmatodea</taxon>
        <taxon>Timematodea</taxon>
        <taxon>Timematoidea</taxon>
        <taxon>Timematidae</taxon>
        <taxon>Timema</taxon>
    </lineage>
</organism>
<gene>
    <name evidence="1" type="ORF">TPSB3V08_LOCUS1152</name>
</gene>
<dbReference type="EMBL" id="OD000396">
    <property type="protein sequence ID" value="CAD7397447.1"/>
    <property type="molecule type" value="Genomic_DNA"/>
</dbReference>
<protein>
    <submittedName>
        <fullName evidence="1">Uncharacterized protein</fullName>
    </submittedName>
</protein>
<sequence length="130" mass="13988">MTHGSSLSYLVAVHVSGSDLTLSSVYDGLHEEDVFPGRKYVISHHGTHEGLTRGTASYYPFGLYALSTNYSNGLGLGKVELEELSPHLRGGRRIQPGASRGCDASLVGERATRLISPFPLPMLVVPFAKC</sequence>
<reference evidence="1" key="1">
    <citation type="submission" date="2020-11" db="EMBL/GenBank/DDBJ databases">
        <authorList>
            <person name="Tran Van P."/>
        </authorList>
    </citation>
    <scope>NUCLEOTIDE SEQUENCE</scope>
</reference>